<keyword evidence="3" id="KW-0964">Secreted</keyword>
<comment type="subcellular location">
    <subcellularLocation>
        <location evidence="1">Secreted</location>
        <location evidence="1">Cell wall</location>
    </subcellularLocation>
</comment>
<evidence type="ECO:0000313" key="11">
    <source>
        <dbReference type="Proteomes" id="UP000037982"/>
    </source>
</evidence>
<dbReference type="PROSITE" id="PS51884">
    <property type="entry name" value="CHAPLIN"/>
    <property type="match status" value="1"/>
</dbReference>
<proteinExistence type="predicted"/>
<accession>A0A0N0GUT2</accession>
<dbReference type="InterPro" id="IPR005528">
    <property type="entry name" value="ChpA-H"/>
</dbReference>
<name>A0A0N0GUT2_9ACTN</name>
<evidence type="ECO:0000256" key="7">
    <source>
        <dbReference type="PROSITE-ProRule" id="PRU01232"/>
    </source>
</evidence>
<evidence type="ECO:0000256" key="3">
    <source>
        <dbReference type="ARBA" id="ARBA00022525"/>
    </source>
</evidence>
<keyword evidence="6 7" id="KW-0034">Amyloid</keyword>
<evidence type="ECO:0000313" key="10">
    <source>
        <dbReference type="EMBL" id="KPC58711.1"/>
    </source>
</evidence>
<dbReference type="Pfam" id="PF03777">
    <property type="entry name" value="ChpA-C"/>
    <property type="match status" value="1"/>
</dbReference>
<evidence type="ECO:0000256" key="5">
    <source>
        <dbReference type="ARBA" id="ARBA00022889"/>
    </source>
</evidence>
<keyword evidence="4 8" id="KW-0732">Signal</keyword>
<keyword evidence="11" id="KW-1185">Reference proteome</keyword>
<dbReference type="PATRIC" id="fig|66876.3.peg.8454"/>
<dbReference type="EMBL" id="LGKG01000198">
    <property type="protein sequence ID" value="KPC58711.1"/>
    <property type="molecule type" value="Genomic_DNA"/>
</dbReference>
<evidence type="ECO:0000256" key="2">
    <source>
        <dbReference type="ARBA" id="ARBA00022512"/>
    </source>
</evidence>
<evidence type="ECO:0000256" key="6">
    <source>
        <dbReference type="ARBA" id="ARBA00023087"/>
    </source>
</evidence>
<evidence type="ECO:0000256" key="1">
    <source>
        <dbReference type="ARBA" id="ARBA00004191"/>
    </source>
</evidence>
<keyword evidence="2" id="KW-0134">Cell wall</keyword>
<sequence length="81" mass="7771">MKNIKRVAAITMVAGGLAAAGAGVASAHSGPQALGTAVKSPGVLSGNLVQAPISIPVNACGNTATIIGALNPAFGNDCINF</sequence>
<dbReference type="RefSeq" id="WP_046928705.1">
    <property type="nucleotide sequence ID" value="NZ_JBIAXE010000027.1"/>
</dbReference>
<protein>
    <submittedName>
        <fullName evidence="10">Chaplin</fullName>
    </submittedName>
</protein>
<dbReference type="GO" id="GO:0007155">
    <property type="term" value="P:cell adhesion"/>
    <property type="evidence" value="ECO:0007669"/>
    <property type="project" value="UniProtKB-KW"/>
</dbReference>
<keyword evidence="5" id="KW-0130">Cell adhesion</keyword>
<feature type="domain" description="Chaplin" evidence="9">
    <location>
        <begin position="40"/>
        <end position="80"/>
    </location>
</feature>
<evidence type="ECO:0000256" key="8">
    <source>
        <dbReference type="SAM" id="SignalP"/>
    </source>
</evidence>
<evidence type="ECO:0000256" key="4">
    <source>
        <dbReference type="ARBA" id="ARBA00022729"/>
    </source>
</evidence>
<evidence type="ECO:0000259" key="9">
    <source>
        <dbReference type="PROSITE" id="PS51884"/>
    </source>
</evidence>
<comment type="caution">
    <text evidence="10">The sequence shown here is derived from an EMBL/GenBank/DDBJ whole genome shotgun (WGS) entry which is preliminary data.</text>
</comment>
<gene>
    <name evidence="10" type="ORF">ADL29_38505</name>
</gene>
<feature type="chain" id="PRO_5005849933" evidence="8">
    <location>
        <begin position="28"/>
        <end position="81"/>
    </location>
</feature>
<feature type="signal peptide" evidence="8">
    <location>
        <begin position="1"/>
        <end position="27"/>
    </location>
</feature>
<organism evidence="10 11">
    <name type="scientific">Streptomyces chattanoogensis</name>
    <dbReference type="NCBI Taxonomy" id="66876"/>
    <lineage>
        <taxon>Bacteria</taxon>
        <taxon>Bacillati</taxon>
        <taxon>Actinomycetota</taxon>
        <taxon>Actinomycetes</taxon>
        <taxon>Kitasatosporales</taxon>
        <taxon>Streptomycetaceae</taxon>
        <taxon>Streptomyces</taxon>
    </lineage>
</organism>
<reference evidence="11" key="1">
    <citation type="submission" date="2015-07" db="EMBL/GenBank/DDBJ databases">
        <authorList>
            <person name="Ju K.-S."/>
            <person name="Doroghazi J.R."/>
            <person name="Metcalf W.W."/>
        </authorList>
    </citation>
    <scope>NUCLEOTIDE SEQUENCE [LARGE SCALE GENOMIC DNA]</scope>
    <source>
        <strain evidence="11">NRRL ISP-5002</strain>
    </source>
</reference>
<dbReference type="Proteomes" id="UP000037982">
    <property type="component" value="Unassembled WGS sequence"/>
</dbReference>
<dbReference type="AlphaFoldDB" id="A0A0N0GUT2"/>